<dbReference type="InterPro" id="IPR013538">
    <property type="entry name" value="ASHA1/2-like_C"/>
</dbReference>
<dbReference type="Proteomes" id="UP000297453">
    <property type="component" value="Unassembled WGS sequence"/>
</dbReference>
<proteinExistence type="inferred from homology"/>
<dbReference type="OrthoDB" id="9803476at2"/>
<comment type="similarity">
    <text evidence="1">Belongs to the AHA1 family.</text>
</comment>
<sequence>MTKTKIAHESFQIEKVYNHSPELVFLAWASSEAKSHWFIGPKDWVLIHRELDFKVGGKEILHGNFGGTLETLYTAHFHDIRPKERIVFDYDMHMNQRIYSSSIATIEIEEIGPKQTKLVFSEQVAFLDGTPGDEGVASRRQGTMDHLNKIIEFLKKQEEGKLV</sequence>
<feature type="domain" description="Activator of Hsp90 ATPase homologue 1/2-like C-terminal" evidence="2">
    <location>
        <begin position="19"/>
        <end position="152"/>
    </location>
</feature>
<dbReference type="Gene3D" id="3.30.530.20">
    <property type="match status" value="1"/>
</dbReference>
<reference evidence="3" key="1">
    <citation type="journal article" date="2019" name="PLoS Negl. Trop. Dis.">
        <title>Revisiting the worldwide diversity of Leptospira species in the environment.</title>
        <authorList>
            <person name="Vincent A.T."/>
            <person name="Schiettekatte O."/>
            <person name="Bourhy P."/>
            <person name="Veyrier F.J."/>
            <person name="Picardeau M."/>
        </authorList>
    </citation>
    <scope>NUCLEOTIDE SEQUENCE [LARGE SCALE GENOMIC DNA]</scope>
    <source>
        <strain evidence="3">SSS9</strain>
    </source>
</reference>
<keyword evidence="4" id="KW-1185">Reference proteome</keyword>
<name>A0A4R9FR23_9LEPT</name>
<evidence type="ECO:0000259" key="2">
    <source>
        <dbReference type="Pfam" id="PF08327"/>
    </source>
</evidence>
<evidence type="ECO:0000313" key="3">
    <source>
        <dbReference type="EMBL" id="TGK00973.1"/>
    </source>
</evidence>
<dbReference type="InterPro" id="IPR023393">
    <property type="entry name" value="START-like_dom_sf"/>
</dbReference>
<dbReference type="SUPFAM" id="SSF55961">
    <property type="entry name" value="Bet v1-like"/>
    <property type="match status" value="1"/>
</dbReference>
<comment type="caution">
    <text evidence="3">The sequence shown here is derived from an EMBL/GenBank/DDBJ whole genome shotgun (WGS) entry which is preliminary data.</text>
</comment>
<evidence type="ECO:0000256" key="1">
    <source>
        <dbReference type="ARBA" id="ARBA00006817"/>
    </source>
</evidence>
<dbReference type="Pfam" id="PF08327">
    <property type="entry name" value="AHSA1"/>
    <property type="match status" value="1"/>
</dbReference>
<evidence type="ECO:0000313" key="4">
    <source>
        <dbReference type="Proteomes" id="UP000297453"/>
    </source>
</evidence>
<dbReference type="RefSeq" id="WP_135588996.1">
    <property type="nucleotide sequence ID" value="NZ_RQEP01000018.1"/>
</dbReference>
<protein>
    <submittedName>
        <fullName evidence="3">ATPase</fullName>
    </submittedName>
</protein>
<organism evidence="3 4">
    <name type="scientific">Leptospira semungkisensis</name>
    <dbReference type="NCBI Taxonomy" id="2484985"/>
    <lineage>
        <taxon>Bacteria</taxon>
        <taxon>Pseudomonadati</taxon>
        <taxon>Spirochaetota</taxon>
        <taxon>Spirochaetia</taxon>
        <taxon>Leptospirales</taxon>
        <taxon>Leptospiraceae</taxon>
        <taxon>Leptospira</taxon>
    </lineage>
</organism>
<gene>
    <name evidence="3" type="ORF">EHO59_13725</name>
</gene>
<dbReference type="AlphaFoldDB" id="A0A4R9FR23"/>
<accession>A0A4R9FR23</accession>
<dbReference type="EMBL" id="RQEP01000018">
    <property type="protein sequence ID" value="TGK00973.1"/>
    <property type="molecule type" value="Genomic_DNA"/>
</dbReference>